<dbReference type="Proteomes" id="UP000008456">
    <property type="component" value="Chromosome"/>
</dbReference>
<reference key="2">
    <citation type="submission" date="2011-04" db="EMBL/GenBank/DDBJ databases">
        <title>Whole genome sequence of Melissococcus plutonius ATCC 35311.</title>
        <authorList>
            <person name="Okumura K."/>
            <person name="Arai R."/>
            <person name="Osaki M."/>
            <person name="Okura M."/>
            <person name="Kirikae T."/>
            <person name="Takamatsu D."/>
            <person name="Akiyama T."/>
        </authorList>
    </citation>
    <scope>NUCLEOTIDE SEQUENCE</scope>
    <source>
        <strain>ATCC 35311</strain>
    </source>
</reference>
<evidence type="ECO:0000313" key="2">
    <source>
        <dbReference type="EMBL" id="BAK21869.1"/>
    </source>
</evidence>
<dbReference type="KEGG" id="mps:MPTP_1440"/>
<dbReference type="OrthoDB" id="2200376at2"/>
<proteinExistence type="predicted"/>
<dbReference type="AlphaFoldDB" id="F3YBJ1"/>
<protein>
    <submittedName>
        <fullName evidence="2">Uncharacterized protein</fullName>
    </submittedName>
</protein>
<accession>F3YBJ1</accession>
<name>F3YBJ1_MELPT</name>
<sequence>MNEKEIEDLDRYLTTPPESTYPAESESPEWSCDDFGNIVFENDWIFIAYFKHKKTLKKFVTSQDGFMTVLDEYGPTNLITDKLEVISGKEWLAMQKGNDCYE</sequence>
<organism evidence="2 3">
    <name type="scientific">Melissococcus plutonius (strain ATCC 35311 / DSM 29964 / CIP 104052 / LMG 20360 / NCIMB 702443)</name>
    <dbReference type="NCBI Taxonomy" id="940190"/>
    <lineage>
        <taxon>Bacteria</taxon>
        <taxon>Bacillati</taxon>
        <taxon>Bacillota</taxon>
        <taxon>Bacilli</taxon>
        <taxon>Lactobacillales</taxon>
        <taxon>Enterococcaceae</taxon>
        <taxon>Melissococcus</taxon>
    </lineage>
</organism>
<feature type="region of interest" description="Disordered" evidence="1">
    <location>
        <begin position="1"/>
        <end position="28"/>
    </location>
</feature>
<gene>
    <name evidence="2" type="ordered locus">MPTP_1440</name>
</gene>
<dbReference type="STRING" id="940190.MPTP_1440"/>
<evidence type="ECO:0000256" key="1">
    <source>
        <dbReference type="SAM" id="MobiDB-lite"/>
    </source>
</evidence>
<dbReference type="EMBL" id="AP012200">
    <property type="protein sequence ID" value="BAK21869.1"/>
    <property type="molecule type" value="Genomic_DNA"/>
</dbReference>
<evidence type="ECO:0000313" key="3">
    <source>
        <dbReference type="Proteomes" id="UP000008456"/>
    </source>
</evidence>
<dbReference type="RefSeq" id="WP_013774305.1">
    <property type="nucleotide sequence ID" value="NC_015516.1"/>
</dbReference>
<keyword evidence="3" id="KW-1185">Reference proteome</keyword>
<dbReference type="HOGENOM" id="CLU_2274006_0_0_9"/>
<reference evidence="2 3" key="1">
    <citation type="journal article" date="2011" name="J. Bacteriol.">
        <title>Complete genome sequence of Melissococcus plutonius ATCC 35311.</title>
        <authorList>
            <person name="Okumura K."/>
            <person name="Arai R."/>
            <person name="Okura M."/>
            <person name="Kirikae T."/>
            <person name="Takamatsu D."/>
            <person name="Osaki M."/>
            <person name="Miyoshi-Akiyama T."/>
        </authorList>
    </citation>
    <scope>NUCLEOTIDE SEQUENCE [LARGE SCALE GENOMIC DNA]</scope>
    <source>
        <strain evidence="3">ATCC 35311 / CIP 104052 / LMG 20360 / NCIMB 702443</strain>
    </source>
</reference>